<evidence type="ECO:0000313" key="2">
    <source>
        <dbReference type="Proteomes" id="UP000243002"/>
    </source>
</evidence>
<comment type="caution">
    <text evidence="1">The sequence shown here is derived from an EMBL/GenBank/DDBJ whole genome shotgun (WGS) entry which is preliminary data.</text>
</comment>
<evidence type="ECO:0000313" key="1">
    <source>
        <dbReference type="EMBL" id="PSJ03484.1"/>
    </source>
</evidence>
<proteinExistence type="predicted"/>
<dbReference type="Proteomes" id="UP000243002">
    <property type="component" value="Unassembled WGS sequence"/>
</dbReference>
<organism evidence="1 2">
    <name type="scientific">Cyanobium usitatum str. Tous</name>
    <dbReference type="NCBI Taxonomy" id="2116684"/>
    <lineage>
        <taxon>Bacteria</taxon>
        <taxon>Bacillati</taxon>
        <taxon>Cyanobacteriota</taxon>
        <taxon>Cyanophyceae</taxon>
        <taxon>Synechococcales</taxon>
        <taxon>Prochlorococcaceae</taxon>
        <taxon>Cyanobium</taxon>
    </lineage>
</organism>
<accession>A0A2P7MQH0</accession>
<gene>
    <name evidence="1" type="ORF">C7K55_12745</name>
</gene>
<keyword evidence="2" id="KW-1185">Reference proteome</keyword>
<protein>
    <submittedName>
        <fullName evidence="1">Uncharacterized protein</fullName>
    </submittedName>
</protein>
<reference evidence="1 2" key="1">
    <citation type="journal article" date="2018" name="Environ. Microbiol.">
        <title>Ecological and genomic features of two widespread freshwater picocyanobacteria.</title>
        <authorList>
            <person name="Cabello-Yeves P.J."/>
            <person name="Picazo A."/>
            <person name="Camacho A."/>
            <person name="Callieri C."/>
            <person name="Rosselli R."/>
            <person name="Roda-Garcia J.J."/>
            <person name="Coutinho F.H."/>
            <person name="Rodriguez-Valera F."/>
        </authorList>
    </citation>
    <scope>NUCLEOTIDE SEQUENCE [LARGE SCALE GENOMIC DNA]</scope>
    <source>
        <strain evidence="1 2">Tous</strain>
    </source>
</reference>
<dbReference type="EMBL" id="PXXO01000021">
    <property type="protein sequence ID" value="PSJ03484.1"/>
    <property type="molecule type" value="Genomic_DNA"/>
</dbReference>
<dbReference type="AlphaFoldDB" id="A0A2P7MQH0"/>
<sequence length="141" mass="14667">MVIAAASKKAAKDITPITSVVTYDLGKIAQKNLVVTGDLKETYVAGLKFVGTTTPDTLVFGSATEVNGAKVKTKISNTTVDLSAGGADTFKIDGQTSVKKTTVIVDANDKIINKKGQTFTSADINKNGKIKGLGGISFQVK</sequence>
<name>A0A2P7MQH0_9CYAN</name>